<name>B6AGC5_CRYMR</name>
<dbReference type="GO" id="GO:0003697">
    <property type="term" value="F:single-stranded DNA binding"/>
    <property type="evidence" value="ECO:0007669"/>
    <property type="project" value="InterPro"/>
</dbReference>
<dbReference type="GO" id="GO:0004222">
    <property type="term" value="F:metalloendopeptidase activity"/>
    <property type="evidence" value="ECO:0007669"/>
    <property type="project" value="InterPro"/>
</dbReference>
<proteinExistence type="predicted"/>
<evidence type="ECO:0000313" key="4">
    <source>
        <dbReference type="EMBL" id="EEA07266.1"/>
    </source>
</evidence>
<organism evidence="4 5">
    <name type="scientific">Cryptosporidium muris (strain RN66)</name>
    <dbReference type="NCBI Taxonomy" id="441375"/>
    <lineage>
        <taxon>Eukaryota</taxon>
        <taxon>Sar</taxon>
        <taxon>Alveolata</taxon>
        <taxon>Apicomplexa</taxon>
        <taxon>Conoidasida</taxon>
        <taxon>Coccidia</taxon>
        <taxon>Eucoccidiorida</taxon>
        <taxon>Eimeriorina</taxon>
        <taxon>Cryptosporidiidae</taxon>
        <taxon>Cryptosporidium</taxon>
    </lineage>
</organism>
<dbReference type="InterPro" id="IPR006640">
    <property type="entry name" value="SprT-like_domain"/>
</dbReference>
<evidence type="ECO:0000313" key="5">
    <source>
        <dbReference type="Proteomes" id="UP000001460"/>
    </source>
</evidence>
<dbReference type="InterPro" id="IPR044245">
    <property type="entry name" value="Spartan"/>
</dbReference>
<dbReference type="Pfam" id="PF10263">
    <property type="entry name" value="SprT-like"/>
    <property type="match status" value="1"/>
</dbReference>
<dbReference type="STRING" id="441375.B6AGC5"/>
<reference evidence="4" key="1">
    <citation type="submission" date="2008-06" db="EMBL/GenBank/DDBJ databases">
        <authorList>
            <person name="Lorenzi H."/>
            <person name="Inman J."/>
            <person name="Miller J."/>
            <person name="Schobel S."/>
            <person name="Amedeo P."/>
            <person name="Caler E.V."/>
            <person name="da Silva J."/>
        </authorList>
    </citation>
    <scope>NUCLEOTIDE SEQUENCE [LARGE SCALE GENOMIC DNA]</scope>
    <source>
        <strain evidence="4">RN66</strain>
    </source>
</reference>
<dbReference type="AlphaFoldDB" id="B6AGC5"/>
<dbReference type="EMBL" id="DS989732">
    <property type="protein sequence ID" value="EEA07266.1"/>
    <property type="molecule type" value="Genomic_DNA"/>
</dbReference>
<dbReference type="OrthoDB" id="5236983at2759"/>
<dbReference type="InterPro" id="IPR055220">
    <property type="entry name" value="SPRTN_ZBD"/>
</dbReference>
<protein>
    <recommendedName>
        <fullName evidence="3">SprT-like domain-containing protein</fullName>
    </recommendedName>
</protein>
<dbReference type="RefSeq" id="XP_002141615.1">
    <property type="nucleotide sequence ID" value="XM_002141579.1"/>
</dbReference>
<dbReference type="VEuPathDB" id="CryptoDB:CMU_001370"/>
<dbReference type="GO" id="GO:0005634">
    <property type="term" value="C:nucleus"/>
    <property type="evidence" value="ECO:0007669"/>
    <property type="project" value="UniProtKB-SubCell"/>
</dbReference>
<evidence type="ECO:0000256" key="2">
    <source>
        <dbReference type="ARBA" id="ARBA00023242"/>
    </source>
</evidence>
<dbReference type="Proteomes" id="UP000001460">
    <property type="component" value="Unassembled WGS sequence"/>
</dbReference>
<accession>B6AGC5</accession>
<feature type="domain" description="SprT-like" evidence="3">
    <location>
        <begin position="27"/>
        <end position="195"/>
    </location>
</feature>
<evidence type="ECO:0000256" key="1">
    <source>
        <dbReference type="ARBA" id="ARBA00004123"/>
    </source>
</evidence>
<keyword evidence="2" id="KW-0539">Nucleus</keyword>
<evidence type="ECO:0000259" key="3">
    <source>
        <dbReference type="SMART" id="SM00731"/>
    </source>
</evidence>
<dbReference type="GO" id="GO:0031593">
    <property type="term" value="F:polyubiquitin modification-dependent protein binding"/>
    <property type="evidence" value="ECO:0007669"/>
    <property type="project" value="TreeGrafter"/>
</dbReference>
<dbReference type="GeneID" id="6996679"/>
<dbReference type="PANTHER" id="PTHR21220:SF0">
    <property type="entry name" value="DNA-DEPENDENT METALLOPROTEASE SPRTN"/>
    <property type="match status" value="1"/>
</dbReference>
<dbReference type="eggNOG" id="KOG3931">
    <property type="taxonomic scope" value="Eukaryota"/>
</dbReference>
<gene>
    <name evidence="4" type="ORF">CMU_001370</name>
</gene>
<comment type="subcellular location">
    <subcellularLocation>
        <location evidence="1">Nucleus</location>
    </subcellularLocation>
</comment>
<dbReference type="PANTHER" id="PTHR21220">
    <property type="entry name" value="DNA-DEPENDENT METALLOPROTEASE SPRTN"/>
    <property type="match status" value="1"/>
</dbReference>
<sequence>MISIEPIPRDAPFLGALNLSFKKGEFPDIHELFLYYNDLYFGGNLGSVIVRWSSRMKLCAGTCTYEIGGRCVISLSEPLLKYRSVKELKETLLHELIHAYLFVTNNCKDRSAHGPEFIFHMNRINMKTGLNITIYHSFINEVNFYRTNIWRCNGPCRLEAPYYGFVKRSINRTPGPNDSWWNLHLSKCGGKFTKISDSDKTRNYSVINKQISNSYAYKEETQKISIDLSSDSDVEAIQIVEISD</sequence>
<dbReference type="OMA" id="IWRCNGP"/>
<keyword evidence="5" id="KW-1185">Reference proteome</keyword>
<dbReference type="Pfam" id="PF22934">
    <property type="entry name" value="SPRTN_ZBD"/>
    <property type="match status" value="1"/>
</dbReference>
<dbReference type="GO" id="GO:0006974">
    <property type="term" value="P:DNA damage response"/>
    <property type="evidence" value="ECO:0007669"/>
    <property type="project" value="InterPro"/>
</dbReference>
<dbReference type="SMART" id="SM00731">
    <property type="entry name" value="SprT"/>
    <property type="match status" value="1"/>
</dbReference>